<gene>
    <name evidence="3" type="ORF">EJ06DRAFT_525722</name>
</gene>
<keyword evidence="4" id="KW-1185">Reference proteome</keyword>
<evidence type="ECO:0000313" key="4">
    <source>
        <dbReference type="Proteomes" id="UP000799640"/>
    </source>
</evidence>
<dbReference type="AlphaFoldDB" id="A0A6G1IAG0"/>
<accession>A0A6G1IAG0</accession>
<name>A0A6G1IAG0_9PEZI</name>
<dbReference type="GO" id="GO:0046656">
    <property type="term" value="P:folic acid biosynthetic process"/>
    <property type="evidence" value="ECO:0007669"/>
    <property type="project" value="UniProtKB-KW"/>
</dbReference>
<evidence type="ECO:0000259" key="2">
    <source>
        <dbReference type="SMART" id="SM00905"/>
    </source>
</evidence>
<dbReference type="GO" id="GO:0004150">
    <property type="term" value="F:dihydroneopterin aldolase activity"/>
    <property type="evidence" value="ECO:0007669"/>
    <property type="project" value="InterPro"/>
</dbReference>
<reference evidence="3" key="1">
    <citation type="journal article" date="2020" name="Stud. Mycol.">
        <title>101 Dothideomycetes genomes: a test case for predicting lifestyles and emergence of pathogens.</title>
        <authorList>
            <person name="Haridas S."/>
            <person name="Albert R."/>
            <person name="Binder M."/>
            <person name="Bloem J."/>
            <person name="Labutti K."/>
            <person name="Salamov A."/>
            <person name="Andreopoulos B."/>
            <person name="Baker S."/>
            <person name="Barry K."/>
            <person name="Bills G."/>
            <person name="Bluhm B."/>
            <person name="Cannon C."/>
            <person name="Castanera R."/>
            <person name="Culley D."/>
            <person name="Daum C."/>
            <person name="Ezra D."/>
            <person name="Gonzalez J."/>
            <person name="Henrissat B."/>
            <person name="Kuo A."/>
            <person name="Liang C."/>
            <person name="Lipzen A."/>
            <person name="Lutzoni F."/>
            <person name="Magnuson J."/>
            <person name="Mondo S."/>
            <person name="Nolan M."/>
            <person name="Ohm R."/>
            <person name="Pangilinan J."/>
            <person name="Park H.-J."/>
            <person name="Ramirez L."/>
            <person name="Alfaro M."/>
            <person name="Sun H."/>
            <person name="Tritt A."/>
            <person name="Yoshinaga Y."/>
            <person name="Zwiers L.-H."/>
            <person name="Turgeon B."/>
            <person name="Goodwin S."/>
            <person name="Spatafora J."/>
            <person name="Crous P."/>
            <person name="Grigoriev I."/>
        </authorList>
    </citation>
    <scope>NUCLEOTIDE SEQUENCE</scope>
    <source>
        <strain evidence="3">CBS 262.69</strain>
    </source>
</reference>
<dbReference type="InterPro" id="IPR043133">
    <property type="entry name" value="GTP-CH-I_C/QueF"/>
</dbReference>
<dbReference type="Proteomes" id="UP000799640">
    <property type="component" value="Unassembled WGS sequence"/>
</dbReference>
<feature type="domain" description="Dihydroneopterin aldolase/epimerase" evidence="2">
    <location>
        <begin position="116"/>
        <end position="228"/>
    </location>
</feature>
<organism evidence="3 4">
    <name type="scientific">Trichodelitschia bisporula</name>
    <dbReference type="NCBI Taxonomy" id="703511"/>
    <lineage>
        <taxon>Eukaryota</taxon>
        <taxon>Fungi</taxon>
        <taxon>Dikarya</taxon>
        <taxon>Ascomycota</taxon>
        <taxon>Pezizomycotina</taxon>
        <taxon>Dothideomycetes</taxon>
        <taxon>Dothideomycetes incertae sedis</taxon>
        <taxon>Phaeotrichales</taxon>
        <taxon>Phaeotrichaceae</taxon>
        <taxon>Trichodelitschia</taxon>
    </lineage>
</organism>
<evidence type="ECO:0000256" key="1">
    <source>
        <dbReference type="ARBA" id="ARBA00022909"/>
    </source>
</evidence>
<dbReference type="SMART" id="SM00905">
    <property type="entry name" value="FolB"/>
    <property type="match status" value="1"/>
</dbReference>
<dbReference type="EMBL" id="ML996687">
    <property type="protein sequence ID" value="KAF2405181.1"/>
    <property type="molecule type" value="Genomic_DNA"/>
</dbReference>
<dbReference type="Gene3D" id="3.30.1130.10">
    <property type="match status" value="2"/>
</dbReference>
<protein>
    <recommendedName>
        <fullName evidence="2">Dihydroneopterin aldolase/epimerase domain-containing protein</fullName>
    </recommendedName>
</protein>
<keyword evidence="1" id="KW-0289">Folate biosynthesis</keyword>
<sequence>MGRLQPVVISITLHFGQPFISAADGDVLDSSTVNYSSLTKNIIVAIERFETVGHDLDLALLATIVQTAALETSSPPPFTATEVDILYPKASRAGEGVGYREGRILGEGHGLAYSVLYFQDIHDLTIVGINNHEQKFEQPLVINVWLDGLILSSPMSISEFEEAIVYEIESHLGTKTLEKLATLLSKRLAASSKVRQLGAASSTAILGLRIRKPLAVPLADGPVVEVSHPLCEA</sequence>
<evidence type="ECO:0000313" key="3">
    <source>
        <dbReference type="EMBL" id="KAF2405181.1"/>
    </source>
</evidence>
<dbReference type="OrthoDB" id="5425486at2759"/>
<dbReference type="SUPFAM" id="SSF55620">
    <property type="entry name" value="Tetrahydrobiopterin biosynthesis enzymes-like"/>
    <property type="match status" value="1"/>
</dbReference>
<dbReference type="InterPro" id="IPR006157">
    <property type="entry name" value="FolB_dom"/>
</dbReference>
<proteinExistence type="predicted"/>